<proteinExistence type="predicted"/>
<reference evidence="2" key="1">
    <citation type="journal article" date="2014" name="PLoS ONE">
        <title>Transcriptome-Based Identification of ABC Transporters in the Western Tarnished Plant Bug Lygus hesperus.</title>
        <authorList>
            <person name="Hull J.J."/>
            <person name="Chaney K."/>
            <person name="Geib S.M."/>
            <person name="Fabrick J.A."/>
            <person name="Brent C.S."/>
            <person name="Walsh D."/>
            <person name="Lavine L.C."/>
        </authorList>
    </citation>
    <scope>NUCLEOTIDE SEQUENCE</scope>
</reference>
<name>A0A0A9WDC3_LYGHE</name>
<evidence type="ECO:0000256" key="1">
    <source>
        <dbReference type="SAM" id="MobiDB-lite"/>
    </source>
</evidence>
<accession>A0A0A9WDC3</accession>
<gene>
    <name evidence="2" type="primary">E13B</name>
    <name evidence="2" type="ORF">CM83_10800</name>
    <name evidence="3" type="ORF">g.25743</name>
</gene>
<feature type="region of interest" description="Disordered" evidence="1">
    <location>
        <begin position="110"/>
        <end position="129"/>
    </location>
</feature>
<protein>
    <submittedName>
        <fullName evidence="2">Glucan endo-1,3-beta-glucosidase, basic isoform</fullName>
    </submittedName>
</protein>
<dbReference type="EMBL" id="GBHO01037820">
    <property type="protein sequence ID" value="JAG05784.1"/>
    <property type="molecule type" value="Transcribed_RNA"/>
</dbReference>
<reference evidence="3" key="3">
    <citation type="journal article" date="2016" name="Gigascience">
        <title>De novo construction of an expanded transcriptome assembly for the western tarnished plant bug, Lygus hesperus.</title>
        <authorList>
            <person name="Tassone E.E."/>
            <person name="Geib S.M."/>
            <person name="Hall B."/>
            <person name="Fabrick J.A."/>
            <person name="Brent C.S."/>
            <person name="Hull J.J."/>
        </authorList>
    </citation>
    <scope>NUCLEOTIDE SEQUENCE</scope>
</reference>
<reference evidence="2" key="2">
    <citation type="submission" date="2014-07" db="EMBL/GenBank/DDBJ databases">
        <authorList>
            <person name="Hull J."/>
        </authorList>
    </citation>
    <scope>NUCLEOTIDE SEQUENCE</scope>
</reference>
<evidence type="ECO:0000313" key="2">
    <source>
        <dbReference type="EMBL" id="JAG05784.1"/>
    </source>
</evidence>
<organism evidence="2">
    <name type="scientific">Lygus hesperus</name>
    <name type="common">Western plant bug</name>
    <dbReference type="NCBI Taxonomy" id="30085"/>
    <lineage>
        <taxon>Eukaryota</taxon>
        <taxon>Metazoa</taxon>
        <taxon>Ecdysozoa</taxon>
        <taxon>Arthropoda</taxon>
        <taxon>Hexapoda</taxon>
        <taxon>Insecta</taxon>
        <taxon>Pterygota</taxon>
        <taxon>Neoptera</taxon>
        <taxon>Paraneoptera</taxon>
        <taxon>Hemiptera</taxon>
        <taxon>Heteroptera</taxon>
        <taxon>Panheteroptera</taxon>
        <taxon>Cimicomorpha</taxon>
        <taxon>Miridae</taxon>
        <taxon>Mirini</taxon>
        <taxon>Lygus</taxon>
    </lineage>
</organism>
<dbReference type="AlphaFoldDB" id="A0A0A9WDC3"/>
<sequence length="137" mass="15567">MQEFSHTRPIHILVGGIDPPVLETLLQNLHTIKSIHCINNSTDDIDVQQLQEFLHRSKFHIAQCILHNSDGTSTIVPSQNHLQQHQRSILLHIWDDTKIALETVLQLAGRSSPHHGVPSRPTPTYQDTINSINRLQE</sequence>
<dbReference type="EMBL" id="GDHC01013967">
    <property type="protein sequence ID" value="JAQ04662.1"/>
    <property type="molecule type" value="Transcribed_RNA"/>
</dbReference>
<evidence type="ECO:0000313" key="3">
    <source>
        <dbReference type="EMBL" id="JAQ04662.1"/>
    </source>
</evidence>